<dbReference type="EMBL" id="BGZK01001279">
    <property type="protein sequence ID" value="GBP76169.1"/>
    <property type="molecule type" value="Genomic_DNA"/>
</dbReference>
<protein>
    <submittedName>
        <fullName evidence="2">Uncharacterized protein</fullName>
    </submittedName>
</protein>
<dbReference type="AlphaFoldDB" id="A0A4C1YNE5"/>
<gene>
    <name evidence="2" type="ORF">EVAR_49966_1</name>
</gene>
<dbReference type="Proteomes" id="UP000299102">
    <property type="component" value="Unassembled WGS sequence"/>
</dbReference>
<feature type="compositionally biased region" description="Basic residues" evidence="1">
    <location>
        <begin position="194"/>
        <end position="205"/>
    </location>
</feature>
<proteinExistence type="predicted"/>
<sequence length="316" mass="34816">MIRKDLLGFHDQSSERLRTGVVRVSGRRRRPRCIRRRKKKAKRSVLRAPPAPAVFRDGLLINPASAARWAGGGGYKSPATKTGCAPSARLQSSRAGGARAGPARARAGCVAVFLAGSWPRCTAHAVSLYREQHSIDIVFGRRLRMTFFTQIASQISATTFELVKPVITNGKGLSFIMIASRMLAQSIRQPRLTSRRAVRAHRRSGPRPYGIVGGSSGRSRSECVHTSDRSKCFPSVTIRQEWETFGKRPGGRDEYVGGRPLRAGLAFFISSPLDHNDIGKMNPGFVGYNGFRSRSQQTPFNRSARISGRSQRKLPT</sequence>
<organism evidence="2 3">
    <name type="scientific">Eumeta variegata</name>
    <name type="common">Bagworm moth</name>
    <name type="synonym">Eumeta japonica</name>
    <dbReference type="NCBI Taxonomy" id="151549"/>
    <lineage>
        <taxon>Eukaryota</taxon>
        <taxon>Metazoa</taxon>
        <taxon>Ecdysozoa</taxon>
        <taxon>Arthropoda</taxon>
        <taxon>Hexapoda</taxon>
        <taxon>Insecta</taxon>
        <taxon>Pterygota</taxon>
        <taxon>Neoptera</taxon>
        <taxon>Endopterygota</taxon>
        <taxon>Lepidoptera</taxon>
        <taxon>Glossata</taxon>
        <taxon>Ditrysia</taxon>
        <taxon>Tineoidea</taxon>
        <taxon>Psychidae</taxon>
        <taxon>Oiketicinae</taxon>
        <taxon>Eumeta</taxon>
    </lineage>
</organism>
<keyword evidence="3" id="KW-1185">Reference proteome</keyword>
<feature type="compositionally biased region" description="Polar residues" evidence="1">
    <location>
        <begin position="292"/>
        <end position="301"/>
    </location>
</feature>
<reference evidence="2 3" key="1">
    <citation type="journal article" date="2019" name="Commun. Biol.">
        <title>The bagworm genome reveals a unique fibroin gene that provides high tensile strength.</title>
        <authorList>
            <person name="Kono N."/>
            <person name="Nakamura H."/>
            <person name="Ohtoshi R."/>
            <person name="Tomita M."/>
            <person name="Numata K."/>
            <person name="Arakawa K."/>
        </authorList>
    </citation>
    <scope>NUCLEOTIDE SEQUENCE [LARGE SCALE GENOMIC DNA]</scope>
</reference>
<name>A0A4C1YNE5_EUMVA</name>
<evidence type="ECO:0000256" key="1">
    <source>
        <dbReference type="SAM" id="MobiDB-lite"/>
    </source>
</evidence>
<feature type="region of interest" description="Disordered" evidence="1">
    <location>
        <begin position="289"/>
        <end position="316"/>
    </location>
</feature>
<feature type="region of interest" description="Disordered" evidence="1">
    <location>
        <begin position="194"/>
        <end position="221"/>
    </location>
</feature>
<evidence type="ECO:0000313" key="3">
    <source>
        <dbReference type="Proteomes" id="UP000299102"/>
    </source>
</evidence>
<evidence type="ECO:0000313" key="2">
    <source>
        <dbReference type="EMBL" id="GBP76169.1"/>
    </source>
</evidence>
<accession>A0A4C1YNE5</accession>
<comment type="caution">
    <text evidence="2">The sequence shown here is derived from an EMBL/GenBank/DDBJ whole genome shotgun (WGS) entry which is preliminary data.</text>
</comment>